<evidence type="ECO:0000313" key="8">
    <source>
        <dbReference type="EMBL" id="MDM0044770.1"/>
    </source>
</evidence>
<keyword evidence="4 5" id="KW-0274">FAD</keyword>
<dbReference type="EMBL" id="JASZYV010000002">
    <property type="protein sequence ID" value="MDM0044770.1"/>
    <property type="molecule type" value="Genomic_DNA"/>
</dbReference>
<dbReference type="EC" id="1.1.99.1" evidence="8"/>
<dbReference type="InterPro" id="IPR000172">
    <property type="entry name" value="GMC_OxRdtase_N"/>
</dbReference>
<feature type="domain" description="Glucose-methanol-choline oxidoreductase N-terminal" evidence="7">
    <location>
        <begin position="257"/>
        <end position="271"/>
    </location>
</feature>
<gene>
    <name evidence="8" type="ORF">QTH91_09775</name>
</gene>
<name>A0ABT7NA68_9BURK</name>
<dbReference type="SUPFAM" id="SSF54373">
    <property type="entry name" value="FAD-linked reductases, C-terminal domain"/>
    <property type="match status" value="1"/>
</dbReference>
<organism evidence="8 9">
    <name type="scientific">Variovorax dokdonensis</name>
    <dbReference type="NCBI Taxonomy" id="344883"/>
    <lineage>
        <taxon>Bacteria</taxon>
        <taxon>Pseudomonadati</taxon>
        <taxon>Pseudomonadota</taxon>
        <taxon>Betaproteobacteria</taxon>
        <taxon>Burkholderiales</taxon>
        <taxon>Comamonadaceae</taxon>
        <taxon>Variovorax</taxon>
    </lineage>
</organism>
<dbReference type="GO" id="GO:0008812">
    <property type="term" value="F:choline dehydrogenase activity"/>
    <property type="evidence" value="ECO:0007669"/>
    <property type="project" value="UniProtKB-EC"/>
</dbReference>
<keyword evidence="9" id="KW-1185">Reference proteome</keyword>
<protein>
    <submittedName>
        <fullName evidence="8">Choline dehydrogenase</fullName>
        <ecNumber evidence="8">1.1.99.1</ecNumber>
    </submittedName>
</protein>
<dbReference type="InterPro" id="IPR007867">
    <property type="entry name" value="GMC_OxRtase_C"/>
</dbReference>
<evidence type="ECO:0000259" key="6">
    <source>
        <dbReference type="PROSITE" id="PS00623"/>
    </source>
</evidence>
<accession>A0ABT7NA68</accession>
<dbReference type="Pfam" id="PF00732">
    <property type="entry name" value="GMC_oxred_N"/>
    <property type="match status" value="1"/>
</dbReference>
<evidence type="ECO:0000256" key="1">
    <source>
        <dbReference type="ARBA" id="ARBA00001974"/>
    </source>
</evidence>
<comment type="caution">
    <text evidence="8">The sequence shown here is derived from an EMBL/GenBank/DDBJ whole genome shotgun (WGS) entry which is preliminary data.</text>
</comment>
<evidence type="ECO:0000256" key="5">
    <source>
        <dbReference type="RuleBase" id="RU003968"/>
    </source>
</evidence>
<evidence type="ECO:0000256" key="3">
    <source>
        <dbReference type="ARBA" id="ARBA00022630"/>
    </source>
</evidence>
<evidence type="ECO:0000259" key="7">
    <source>
        <dbReference type="PROSITE" id="PS00624"/>
    </source>
</evidence>
<dbReference type="PROSITE" id="PS00624">
    <property type="entry name" value="GMC_OXRED_2"/>
    <property type="match status" value="1"/>
</dbReference>
<dbReference type="Gene3D" id="3.50.50.60">
    <property type="entry name" value="FAD/NAD(P)-binding domain"/>
    <property type="match status" value="1"/>
</dbReference>
<dbReference type="Proteomes" id="UP001174908">
    <property type="component" value="Unassembled WGS sequence"/>
</dbReference>
<proteinExistence type="inferred from homology"/>
<comment type="similarity">
    <text evidence="2 5">Belongs to the GMC oxidoreductase family.</text>
</comment>
<evidence type="ECO:0000256" key="4">
    <source>
        <dbReference type="ARBA" id="ARBA00022827"/>
    </source>
</evidence>
<evidence type="ECO:0000256" key="2">
    <source>
        <dbReference type="ARBA" id="ARBA00010790"/>
    </source>
</evidence>
<feature type="domain" description="Glucose-methanol-choline oxidoreductase N-terminal" evidence="6">
    <location>
        <begin position="84"/>
        <end position="107"/>
    </location>
</feature>
<dbReference type="NCBIfam" id="NF002550">
    <property type="entry name" value="PRK02106.1"/>
    <property type="match status" value="1"/>
</dbReference>
<dbReference type="SUPFAM" id="SSF51905">
    <property type="entry name" value="FAD/NAD(P)-binding domain"/>
    <property type="match status" value="1"/>
</dbReference>
<keyword evidence="3 5" id="KW-0285">Flavoprotein</keyword>
<comment type="cofactor">
    <cofactor evidence="1">
        <name>FAD</name>
        <dbReference type="ChEBI" id="CHEBI:57692"/>
    </cofactor>
</comment>
<dbReference type="Gene3D" id="3.30.560.10">
    <property type="entry name" value="Glucose Oxidase, domain 3"/>
    <property type="match status" value="1"/>
</dbReference>
<sequence>MSTSQEFDYVVVGAGSAGCVIAARLTEDPNVTVCLLEAGGPDSSVLIHAPVGVVAMMPTKINNYGYETVPQPGLNGRKGYQPRGKTLGGSSSINAMLYVRGNRADYDHWASLGNNGWSYEDVLPYFKRSENSEVFGSNHYHGAGGPLNVMYPRHTSPLNDLFLQAAASQGIGRTSDYNGEQQEGAFLYQVTQKNGERCSAAKAYLTPNLSRPNLKVITRAVTSRVEIENKRATGVSYYQDNQLKQVRARREVILSSGAFGSPQLLMTSGIGPAAHLREMGIPVVQDLGGVGQNLQDHIDHVQTWRVGSDTESFGVSARGSAKFTRAMLEWRKHRTGMITSPFAEAGAFIRSSAQAKLPDLQLIFVLAIVDDHARKMHLGHGISCHVDLMRPFSRGEVRLQSADARQAPLIDPRFLSDERDLPVLVKGVQIQQRIMESKSFDGVRGKQLYTTRADDVAGIAADIRNRADTQYHPVGTCKMGSDAMAVVDDELRVRGIEGLRVADASIMPTIVGGNTNAPTIMIGEKAADLIRAATRKPASAQVPAFA</sequence>
<reference evidence="8" key="1">
    <citation type="submission" date="2023-06" db="EMBL/GenBank/DDBJ databases">
        <authorList>
            <person name="Jiang Y."/>
            <person name="Liu Q."/>
        </authorList>
    </citation>
    <scope>NUCLEOTIDE SEQUENCE</scope>
    <source>
        <strain evidence="8">CGMCC 1.12089</strain>
    </source>
</reference>
<keyword evidence="8" id="KW-0560">Oxidoreductase</keyword>
<evidence type="ECO:0000313" key="9">
    <source>
        <dbReference type="Proteomes" id="UP001174908"/>
    </source>
</evidence>
<dbReference type="InterPro" id="IPR036188">
    <property type="entry name" value="FAD/NAD-bd_sf"/>
</dbReference>
<dbReference type="PANTHER" id="PTHR11552">
    <property type="entry name" value="GLUCOSE-METHANOL-CHOLINE GMC OXIDOREDUCTASE"/>
    <property type="match status" value="1"/>
</dbReference>
<dbReference type="RefSeq" id="WP_286659887.1">
    <property type="nucleotide sequence ID" value="NZ_JASZYV010000002.1"/>
</dbReference>
<dbReference type="InterPro" id="IPR012132">
    <property type="entry name" value="GMC_OxRdtase"/>
</dbReference>
<dbReference type="PANTHER" id="PTHR11552:SF147">
    <property type="entry name" value="CHOLINE DEHYDROGENASE, MITOCHONDRIAL"/>
    <property type="match status" value="1"/>
</dbReference>
<dbReference type="Pfam" id="PF05199">
    <property type="entry name" value="GMC_oxred_C"/>
    <property type="match status" value="1"/>
</dbReference>
<dbReference type="PROSITE" id="PS00623">
    <property type="entry name" value="GMC_OXRED_1"/>
    <property type="match status" value="1"/>
</dbReference>
<dbReference type="PIRSF" id="PIRSF000137">
    <property type="entry name" value="Alcohol_oxidase"/>
    <property type="match status" value="1"/>
</dbReference>